<sequence>MCDQCSMKFPTDIIVRNFSTVRLLSSSMSSKLSMLRPLGHSQDMGLHPKMAGKKSFPSSVLPFPHSQVVGFSPQIIMISPICSLTFPKLNPGLIKGFWAKVSPKERSRIGSSSVVNIFIIQNDDQF</sequence>
<name>A0A0K2T753_LEPSM</name>
<protein>
    <submittedName>
        <fullName evidence="1">Uncharacterized protein</fullName>
    </submittedName>
</protein>
<reference evidence="1" key="1">
    <citation type="submission" date="2014-05" db="EMBL/GenBank/DDBJ databases">
        <authorList>
            <person name="Chronopoulou M."/>
        </authorList>
    </citation>
    <scope>NUCLEOTIDE SEQUENCE</scope>
    <source>
        <tissue evidence="1">Whole organism</tissue>
    </source>
</reference>
<organism evidence="1">
    <name type="scientific">Lepeophtheirus salmonis</name>
    <name type="common">Salmon louse</name>
    <name type="synonym">Caligus salmonis</name>
    <dbReference type="NCBI Taxonomy" id="72036"/>
    <lineage>
        <taxon>Eukaryota</taxon>
        <taxon>Metazoa</taxon>
        <taxon>Ecdysozoa</taxon>
        <taxon>Arthropoda</taxon>
        <taxon>Crustacea</taxon>
        <taxon>Multicrustacea</taxon>
        <taxon>Hexanauplia</taxon>
        <taxon>Copepoda</taxon>
        <taxon>Siphonostomatoida</taxon>
        <taxon>Caligidae</taxon>
        <taxon>Lepeophtheirus</taxon>
    </lineage>
</organism>
<dbReference type="EMBL" id="HACA01003930">
    <property type="protein sequence ID" value="CDW21291.1"/>
    <property type="molecule type" value="Transcribed_RNA"/>
</dbReference>
<proteinExistence type="predicted"/>
<dbReference type="AlphaFoldDB" id="A0A0K2T753"/>
<evidence type="ECO:0000313" key="1">
    <source>
        <dbReference type="EMBL" id="CDW21291.1"/>
    </source>
</evidence>
<accession>A0A0K2T753</accession>